<dbReference type="InterPro" id="IPR052930">
    <property type="entry name" value="TA_antitoxin_MntA"/>
</dbReference>
<dbReference type="EMBL" id="LBVO01000010">
    <property type="protein sequence ID" value="KKQ90256.1"/>
    <property type="molecule type" value="Genomic_DNA"/>
</dbReference>
<reference evidence="2 3" key="1">
    <citation type="journal article" date="2015" name="Nature">
        <title>rRNA introns, odd ribosomes, and small enigmatic genomes across a large radiation of phyla.</title>
        <authorList>
            <person name="Brown C.T."/>
            <person name="Hug L.A."/>
            <person name="Thomas B.C."/>
            <person name="Sharon I."/>
            <person name="Castelle C.J."/>
            <person name="Singh A."/>
            <person name="Wilkins M.J."/>
            <person name="Williams K.H."/>
            <person name="Banfield J.F."/>
        </authorList>
    </citation>
    <scope>NUCLEOTIDE SEQUENCE [LARGE SCALE GENOMIC DNA]</scope>
</reference>
<dbReference type="AlphaFoldDB" id="A0A0G0PLR6"/>
<dbReference type="InterPro" id="IPR043519">
    <property type="entry name" value="NT_sf"/>
</dbReference>
<protein>
    <submittedName>
        <fullName evidence="2">Polymerase beta domain protein region protein</fullName>
    </submittedName>
</protein>
<sequence length="138" mass="16046">MRRKISIKKISQLLEPVFNKYHVKLAYIFGSYARGNQIKESDIDIAILLDESKPESERFALRLKIAGDFSLLLKNNVDLIILNDTSSVTFKYSIIHEGKLLFQEESDKVKFEIGAMNNYFDLLPFFDLYNQNYVQANL</sequence>
<dbReference type="NCBIfam" id="NF047752">
    <property type="entry name" value="MntA_antitoxin"/>
    <property type="match status" value="1"/>
</dbReference>
<dbReference type="Proteomes" id="UP000033934">
    <property type="component" value="Unassembled WGS sequence"/>
</dbReference>
<proteinExistence type="predicted"/>
<accession>A0A0G0PLR6</accession>
<evidence type="ECO:0000313" key="2">
    <source>
        <dbReference type="EMBL" id="KKQ90256.1"/>
    </source>
</evidence>
<dbReference type="Pfam" id="PF18765">
    <property type="entry name" value="Polbeta"/>
    <property type="match status" value="1"/>
</dbReference>
<dbReference type="SUPFAM" id="SSF81301">
    <property type="entry name" value="Nucleotidyltransferase"/>
    <property type="match status" value="1"/>
</dbReference>
<dbReference type="InterPro" id="IPR041633">
    <property type="entry name" value="Polbeta"/>
</dbReference>
<dbReference type="Gene3D" id="3.30.460.10">
    <property type="entry name" value="Beta Polymerase, domain 2"/>
    <property type="match status" value="1"/>
</dbReference>
<feature type="domain" description="Polymerase beta nucleotidyltransferase" evidence="1">
    <location>
        <begin position="14"/>
        <end position="105"/>
    </location>
</feature>
<gene>
    <name evidence="2" type="ORF">UT11_C0010G0018</name>
</gene>
<dbReference type="CDD" id="cd05403">
    <property type="entry name" value="NT_KNTase_like"/>
    <property type="match status" value="1"/>
</dbReference>
<dbReference type="PANTHER" id="PTHR43852">
    <property type="entry name" value="NUCLEOTIDYLTRANSFERASE"/>
    <property type="match status" value="1"/>
</dbReference>
<evidence type="ECO:0000259" key="1">
    <source>
        <dbReference type="Pfam" id="PF18765"/>
    </source>
</evidence>
<dbReference type="PANTHER" id="PTHR43852:SF3">
    <property type="entry name" value="NUCLEOTIDYLTRANSFERASE"/>
    <property type="match status" value="1"/>
</dbReference>
<organism evidence="2 3">
    <name type="scientific">Berkelbacteria bacterium GW2011_GWA2_38_9</name>
    <dbReference type="NCBI Taxonomy" id="1618334"/>
    <lineage>
        <taxon>Bacteria</taxon>
        <taxon>Candidatus Berkelbacteria</taxon>
    </lineage>
</organism>
<comment type="caution">
    <text evidence="2">The sequence shown here is derived from an EMBL/GenBank/DDBJ whole genome shotgun (WGS) entry which is preliminary data.</text>
</comment>
<evidence type="ECO:0000313" key="3">
    <source>
        <dbReference type="Proteomes" id="UP000033934"/>
    </source>
</evidence>
<name>A0A0G0PLR6_9BACT</name>